<dbReference type="Pfam" id="PF03009">
    <property type="entry name" value="GDPD"/>
    <property type="match status" value="1"/>
</dbReference>
<evidence type="ECO:0000256" key="8">
    <source>
        <dbReference type="SAM" id="MobiDB-lite"/>
    </source>
</evidence>
<dbReference type="Proteomes" id="UP000886520">
    <property type="component" value="Chromosome 6"/>
</dbReference>
<sequence length="810" mass="88153">MRPPSAAERHVRSSCFLLLLFLTWLAMTSAFPIPLNLMKRSGERLPWGPHRQIQASATTHRRLTSSLNTRILAENASVWNTLDGSPPLVIARGGSSGLFPDQTSAAYLFAATFSLPSSAMYCDLQLTKDGYGICRTGIDLGVSTTINYTFPGLISNYNVNGVLTEGFFSIDLTALQVLNNISATQPYLARSPSFDGLFDILQPTDLVDLASLASNTTLFWINVEFPTFFAQHKLDMSSYILSLMVDMPVDFISSPEITFLKAVKTGAPKNTPNLVLKFGAADDVEPSTNLTYGAILKDLKTIASYASGILVPKDYIWPVDNTGYLGAETKLVKDAHTAGLAVYASSFVNDPATPIYNYSFDPVREYLQYVPINGTDVDGFLTDFPTTASEALACFRGATPLVRKEGTKPFIISHNGDSGNYPGCTLLSYQSAVSGGASHIDCPIQMTQDGVPICRESPNLAPNTDVSTHSNLSSRISLIPQLQDAKGIFSINLTWAEIKTLKALMYSPGGDIDRNPAYTQESIITLSEFLSYAKNTSAGILIDIQNGYFLEMEVGLDVVGEVLRSLNASGLSVSDRVVIQSEDSSVLRRFQQLANYTLVFKVTDTNVLVTKTEVSDVKALANYVTLPRGLVQVANSGYLLNKTDIVDLFHAQNVSVFVSFLRNEFVTIPFDYEADPTLEIDTLIRSYQVDGLVTDFPATASNYLSNSCSNLKTQATTGLQYEIHEVKPGDLVTNLRPRIPAAPPAPTIRLNVSDGELALPPTFSPRPSPTAETPARTPSSSPSAAPRWLKPNIFLLSTAFVTSVIYHYHG</sequence>
<dbReference type="GO" id="GO:0006629">
    <property type="term" value="P:lipid metabolic process"/>
    <property type="evidence" value="ECO:0007669"/>
    <property type="project" value="InterPro"/>
</dbReference>
<comment type="similarity">
    <text evidence="1">Belongs to the glycerophosphoryl diester phosphodiesterase family.</text>
</comment>
<evidence type="ECO:0000256" key="4">
    <source>
        <dbReference type="ARBA" id="ARBA00022798"/>
    </source>
</evidence>
<feature type="chain" id="PRO_5039359934" description="glycerophosphodiester phosphodiesterase" evidence="9">
    <location>
        <begin position="31"/>
        <end position="810"/>
    </location>
</feature>
<evidence type="ECO:0000256" key="9">
    <source>
        <dbReference type="SAM" id="SignalP"/>
    </source>
</evidence>
<dbReference type="FunFam" id="3.20.20.190:FF:000011">
    <property type="entry name" value="Glycerophosphodiester phosphodiesterase GDPDL3"/>
    <property type="match status" value="1"/>
</dbReference>
<dbReference type="AlphaFoldDB" id="A0A9D4ZK12"/>
<name>A0A9D4ZK12_ADICA</name>
<dbReference type="SUPFAM" id="SSF51695">
    <property type="entry name" value="PLC-like phosphodiesterases"/>
    <property type="match status" value="2"/>
</dbReference>
<accession>A0A9D4ZK12</accession>
<keyword evidence="3 9" id="KW-0732">Signal</keyword>
<dbReference type="PANTHER" id="PTHR43620">
    <property type="entry name" value="GLYCEROPHOSPHORYL DIESTER PHOSPHODIESTERASE"/>
    <property type="match status" value="1"/>
</dbReference>
<evidence type="ECO:0000313" key="11">
    <source>
        <dbReference type="EMBL" id="KAI5078458.1"/>
    </source>
</evidence>
<feature type="signal peptide" evidence="9">
    <location>
        <begin position="1"/>
        <end position="30"/>
    </location>
</feature>
<dbReference type="PANTHER" id="PTHR43620:SF7">
    <property type="entry name" value="GLYCEROPHOSPHODIESTER PHOSPHODIESTERASE GDPD5-RELATED"/>
    <property type="match status" value="1"/>
</dbReference>
<keyword evidence="4" id="KW-0319">Glycerol metabolism</keyword>
<evidence type="ECO:0000256" key="5">
    <source>
        <dbReference type="ARBA" id="ARBA00022801"/>
    </source>
</evidence>
<feature type="domain" description="GP-PDE" evidence="10">
    <location>
        <begin position="87"/>
        <end position="392"/>
    </location>
</feature>
<dbReference type="EMBL" id="JABFUD020000006">
    <property type="protein sequence ID" value="KAI5078458.1"/>
    <property type="molecule type" value="Genomic_DNA"/>
</dbReference>
<gene>
    <name evidence="11" type="ORF">GOP47_0006129</name>
</gene>
<dbReference type="Gene3D" id="3.20.20.190">
    <property type="entry name" value="Phosphatidylinositol (PI) phosphodiesterase"/>
    <property type="match status" value="2"/>
</dbReference>
<protein>
    <recommendedName>
        <fullName evidence="2">glycerophosphodiester phosphodiesterase</fullName>
        <ecNumber evidence="2">3.1.4.46</ecNumber>
    </recommendedName>
</protein>
<keyword evidence="6" id="KW-0325">Glycoprotein</keyword>
<dbReference type="GO" id="GO:0008889">
    <property type="term" value="F:glycerophosphodiester phosphodiesterase activity"/>
    <property type="evidence" value="ECO:0007669"/>
    <property type="project" value="UniProtKB-EC"/>
</dbReference>
<comment type="catalytic activity">
    <reaction evidence="7">
        <text>a sn-glycero-3-phosphodiester + H2O = an alcohol + sn-glycerol 3-phosphate + H(+)</text>
        <dbReference type="Rhea" id="RHEA:12969"/>
        <dbReference type="ChEBI" id="CHEBI:15377"/>
        <dbReference type="ChEBI" id="CHEBI:15378"/>
        <dbReference type="ChEBI" id="CHEBI:30879"/>
        <dbReference type="ChEBI" id="CHEBI:57597"/>
        <dbReference type="ChEBI" id="CHEBI:83408"/>
        <dbReference type="EC" id="3.1.4.46"/>
    </reaction>
</comment>
<evidence type="ECO:0000259" key="10">
    <source>
        <dbReference type="PROSITE" id="PS51704"/>
    </source>
</evidence>
<evidence type="ECO:0000256" key="6">
    <source>
        <dbReference type="ARBA" id="ARBA00023180"/>
    </source>
</evidence>
<dbReference type="GO" id="GO:0006071">
    <property type="term" value="P:glycerol metabolic process"/>
    <property type="evidence" value="ECO:0007669"/>
    <property type="project" value="UniProtKB-KW"/>
</dbReference>
<evidence type="ECO:0000256" key="1">
    <source>
        <dbReference type="ARBA" id="ARBA00007277"/>
    </source>
</evidence>
<evidence type="ECO:0000256" key="2">
    <source>
        <dbReference type="ARBA" id="ARBA00012247"/>
    </source>
</evidence>
<comment type="caution">
    <text evidence="11">The sequence shown here is derived from an EMBL/GenBank/DDBJ whole genome shotgun (WGS) entry which is preliminary data.</text>
</comment>
<feature type="region of interest" description="Disordered" evidence="8">
    <location>
        <begin position="760"/>
        <end position="784"/>
    </location>
</feature>
<evidence type="ECO:0000256" key="7">
    <source>
        <dbReference type="ARBA" id="ARBA00047512"/>
    </source>
</evidence>
<organism evidence="11 12">
    <name type="scientific">Adiantum capillus-veneris</name>
    <name type="common">Maidenhair fern</name>
    <dbReference type="NCBI Taxonomy" id="13818"/>
    <lineage>
        <taxon>Eukaryota</taxon>
        <taxon>Viridiplantae</taxon>
        <taxon>Streptophyta</taxon>
        <taxon>Embryophyta</taxon>
        <taxon>Tracheophyta</taxon>
        <taxon>Polypodiopsida</taxon>
        <taxon>Polypodiidae</taxon>
        <taxon>Polypodiales</taxon>
        <taxon>Pteridineae</taxon>
        <taxon>Pteridaceae</taxon>
        <taxon>Vittarioideae</taxon>
        <taxon>Adiantum</taxon>
    </lineage>
</organism>
<dbReference type="EC" id="3.1.4.46" evidence="2"/>
<feature type="compositionally biased region" description="Low complexity" evidence="8">
    <location>
        <begin position="769"/>
        <end position="784"/>
    </location>
</feature>
<feature type="domain" description="GP-PDE" evidence="10">
    <location>
        <begin position="409"/>
        <end position="704"/>
    </location>
</feature>
<evidence type="ECO:0000313" key="12">
    <source>
        <dbReference type="Proteomes" id="UP000886520"/>
    </source>
</evidence>
<keyword evidence="5" id="KW-0378">Hydrolase</keyword>
<dbReference type="OrthoDB" id="1058301at2759"/>
<dbReference type="InterPro" id="IPR017946">
    <property type="entry name" value="PLC-like_Pdiesterase_TIM-brl"/>
</dbReference>
<evidence type="ECO:0000256" key="3">
    <source>
        <dbReference type="ARBA" id="ARBA00022729"/>
    </source>
</evidence>
<dbReference type="PROSITE" id="PS51704">
    <property type="entry name" value="GP_PDE"/>
    <property type="match status" value="2"/>
</dbReference>
<dbReference type="InterPro" id="IPR030395">
    <property type="entry name" value="GP_PDE_dom"/>
</dbReference>
<reference evidence="11" key="1">
    <citation type="submission" date="2021-01" db="EMBL/GenBank/DDBJ databases">
        <title>Adiantum capillus-veneris genome.</title>
        <authorList>
            <person name="Fang Y."/>
            <person name="Liao Q."/>
        </authorList>
    </citation>
    <scope>NUCLEOTIDE SEQUENCE</scope>
    <source>
        <strain evidence="11">H3</strain>
        <tissue evidence="11">Leaf</tissue>
    </source>
</reference>
<keyword evidence="12" id="KW-1185">Reference proteome</keyword>
<proteinExistence type="inferred from homology"/>